<proteinExistence type="predicted"/>
<dbReference type="AlphaFoldDB" id="A0A3S5AKN9"/>
<organism evidence="1 2">
    <name type="scientific">Protopolystoma xenopodis</name>
    <dbReference type="NCBI Taxonomy" id="117903"/>
    <lineage>
        <taxon>Eukaryota</taxon>
        <taxon>Metazoa</taxon>
        <taxon>Spiralia</taxon>
        <taxon>Lophotrochozoa</taxon>
        <taxon>Platyhelminthes</taxon>
        <taxon>Monogenea</taxon>
        <taxon>Polyopisthocotylea</taxon>
        <taxon>Polystomatidea</taxon>
        <taxon>Polystomatidae</taxon>
        <taxon>Protopolystoma</taxon>
    </lineage>
</organism>
<dbReference type="EMBL" id="CAAALY010260854">
    <property type="protein sequence ID" value="VEL39324.1"/>
    <property type="molecule type" value="Genomic_DNA"/>
</dbReference>
<evidence type="ECO:0000313" key="1">
    <source>
        <dbReference type="EMBL" id="VEL39324.1"/>
    </source>
</evidence>
<accession>A0A3S5AKN9</accession>
<evidence type="ECO:0000313" key="2">
    <source>
        <dbReference type="Proteomes" id="UP000784294"/>
    </source>
</evidence>
<protein>
    <submittedName>
        <fullName evidence="1">Uncharacterized protein</fullName>
    </submittedName>
</protein>
<keyword evidence="2" id="KW-1185">Reference proteome</keyword>
<dbReference type="Proteomes" id="UP000784294">
    <property type="component" value="Unassembled WGS sequence"/>
</dbReference>
<reference evidence="1" key="1">
    <citation type="submission" date="2018-11" db="EMBL/GenBank/DDBJ databases">
        <authorList>
            <consortium name="Pathogen Informatics"/>
        </authorList>
    </citation>
    <scope>NUCLEOTIDE SEQUENCE</scope>
</reference>
<gene>
    <name evidence="1" type="ORF">PXEA_LOCUS32764</name>
</gene>
<sequence length="131" mass="15089">MNFPVKPIDSWSRGIRRRLLVEPIFESLHQTLLLEMEVSPTIMKQEIPRNPTFLRTDKLIRVLIDGGSTPSLSFNLSLKHKQLLLDFMPPLLTFSPFSPKTRETVSWTVSTGTWYKSQTAAAQRDSSPLFW</sequence>
<name>A0A3S5AKN9_9PLAT</name>
<comment type="caution">
    <text evidence="1">The sequence shown here is derived from an EMBL/GenBank/DDBJ whole genome shotgun (WGS) entry which is preliminary data.</text>
</comment>